<name>A0A3A9JK65_9PROT</name>
<protein>
    <submittedName>
        <fullName evidence="1">Uncharacterized protein</fullName>
    </submittedName>
</protein>
<proteinExistence type="predicted"/>
<reference evidence="1 4" key="1">
    <citation type="submission" date="2018-09" db="EMBL/GenBank/DDBJ databases">
        <title>Roseomonas sp. nov., isolated from feces of Tibetan antelopes in the Qinghai-Tibet plateau, China.</title>
        <authorList>
            <person name="Tian Z."/>
        </authorList>
    </citation>
    <scope>NUCLEOTIDE SEQUENCE [LARGE SCALE GENOMIC DNA]</scope>
    <source>
        <strain evidence="2 3">Z23</strain>
        <strain evidence="1 4">Z24</strain>
    </source>
</reference>
<dbReference type="InParanoid" id="A0A3A9JK65"/>
<gene>
    <name evidence="1" type="ORF">D6Z83_03095</name>
    <name evidence="2" type="ORF">EBE87_10685</name>
</gene>
<dbReference type="Proteomes" id="UP000274097">
    <property type="component" value="Unassembled WGS sequence"/>
</dbReference>
<dbReference type="EMBL" id="RAQU01000012">
    <property type="protein sequence ID" value="RKK05621.1"/>
    <property type="molecule type" value="Genomic_DNA"/>
</dbReference>
<organism evidence="1 4">
    <name type="scientific">Teichococcus wenyumeiae</name>
    <dbReference type="NCBI Taxonomy" id="2478470"/>
    <lineage>
        <taxon>Bacteria</taxon>
        <taxon>Pseudomonadati</taxon>
        <taxon>Pseudomonadota</taxon>
        <taxon>Alphaproteobacteria</taxon>
        <taxon>Acetobacterales</taxon>
        <taxon>Roseomonadaceae</taxon>
        <taxon>Roseomonas</taxon>
    </lineage>
</organism>
<evidence type="ECO:0000313" key="2">
    <source>
        <dbReference type="EMBL" id="RMI25073.1"/>
    </source>
</evidence>
<sequence length="64" mass="7802">MPLRVEIWLRIIPQKEADLFLRLLPMFFIRGLKPSLLRFWHWVSPGGYRPERHYMRGLPRQTAN</sequence>
<evidence type="ECO:0000313" key="3">
    <source>
        <dbReference type="Proteomes" id="UP000274097"/>
    </source>
</evidence>
<dbReference type="EMBL" id="RFLX01000006">
    <property type="protein sequence ID" value="RMI25073.1"/>
    <property type="molecule type" value="Genomic_DNA"/>
</dbReference>
<evidence type="ECO:0000313" key="4">
    <source>
        <dbReference type="Proteomes" id="UP000278036"/>
    </source>
</evidence>
<comment type="caution">
    <text evidence="1">The sequence shown here is derived from an EMBL/GenBank/DDBJ whole genome shotgun (WGS) entry which is preliminary data.</text>
</comment>
<evidence type="ECO:0000313" key="1">
    <source>
        <dbReference type="EMBL" id="RKK05621.1"/>
    </source>
</evidence>
<accession>A0A3A9JK65</accession>
<dbReference type="Proteomes" id="UP000278036">
    <property type="component" value="Unassembled WGS sequence"/>
</dbReference>
<keyword evidence="3" id="KW-1185">Reference proteome</keyword>
<dbReference type="AlphaFoldDB" id="A0A3A9JK65"/>